<comment type="caution">
    <text evidence="1">The sequence shown here is derived from an EMBL/GenBank/DDBJ whole genome shotgun (WGS) entry which is preliminary data.</text>
</comment>
<evidence type="ECO:0000313" key="1">
    <source>
        <dbReference type="EMBL" id="CDG39814.1"/>
    </source>
</evidence>
<evidence type="ECO:0000313" key="2">
    <source>
        <dbReference type="Proteomes" id="UP000027583"/>
    </source>
</evidence>
<reference evidence="1 2" key="2">
    <citation type="journal article" date="2014" name="PLoS ONE">
        <title>Evolution of mitochondria reconstructed from the energy metabolism of living bacteria.</title>
        <authorList>
            <person name="Degli Esposti M."/>
            <person name="Chouaia B."/>
            <person name="Comandatore F."/>
            <person name="Crotti E."/>
            <person name="Sassera D."/>
            <person name="Lievens P.M."/>
            <person name="Daffonchio D."/>
            <person name="Bandi C."/>
        </authorList>
    </citation>
    <scope>NUCLEOTIDE SEQUENCE [LARGE SCALE GENOMIC DNA]</scope>
    <source>
        <strain evidence="1 2">SF2.1</strain>
    </source>
</reference>
<name>A0A060QFC1_9PROT</name>
<gene>
    <name evidence="1" type="ORF">ASAP_1769</name>
</gene>
<accession>A0A060QFC1</accession>
<dbReference type="eggNOG" id="ENOG502ZCM1">
    <property type="taxonomic scope" value="Bacteria"/>
</dbReference>
<organism evidence="1 2">
    <name type="scientific">Asaia bogorensis</name>
    <dbReference type="NCBI Taxonomy" id="91915"/>
    <lineage>
        <taxon>Bacteria</taxon>
        <taxon>Pseudomonadati</taxon>
        <taxon>Pseudomonadota</taxon>
        <taxon>Alphaproteobacteria</taxon>
        <taxon>Acetobacterales</taxon>
        <taxon>Acetobacteraceae</taxon>
        <taxon>Asaia</taxon>
    </lineage>
</organism>
<dbReference type="Proteomes" id="UP000027583">
    <property type="component" value="Unassembled WGS sequence"/>
</dbReference>
<dbReference type="EMBL" id="CBLX010000012">
    <property type="protein sequence ID" value="CDG39814.1"/>
    <property type="molecule type" value="Genomic_DNA"/>
</dbReference>
<dbReference type="AlphaFoldDB" id="A0A060QFC1"/>
<reference evidence="1 2" key="1">
    <citation type="journal article" date="2014" name="Genome Biol. Evol.">
        <title>Acetic acid bacteria genomes reveal functional traits for adaptation to life in insect guts.</title>
        <authorList>
            <person name="Chouaia B."/>
            <person name="Gaiarsa S."/>
            <person name="Crotti E."/>
            <person name="Comandatore F."/>
            <person name="Degli Esposti M."/>
            <person name="Ricci I."/>
            <person name="Alma A."/>
            <person name="Favia G."/>
            <person name="Bandi C."/>
            <person name="Daffonchio D."/>
        </authorList>
    </citation>
    <scope>NUCLEOTIDE SEQUENCE [LARGE SCALE GENOMIC DNA]</scope>
    <source>
        <strain evidence="1 2">SF2.1</strain>
    </source>
</reference>
<sequence>MADFFTHFSCVLDVGTVENAAKALDLYNEFMDELAAEDPPSDGFRLSVEPEYGGTKLWMRDEVTGDPHQVVEFVLRCARAFRLRGRWGFQWANSCSRPRIGAFSGGAHLLDLGRRKTISWMTTDRWLAIALDGGNPDTGGQGDDLA</sequence>
<dbReference type="RefSeq" id="WP_018308132.1">
    <property type="nucleotide sequence ID" value="NZ_CBLX010000012.1"/>
</dbReference>
<protein>
    <submittedName>
        <fullName evidence="1">Uncharacterized protein</fullName>
    </submittedName>
</protein>
<proteinExistence type="predicted"/>